<dbReference type="InterPro" id="IPR002178">
    <property type="entry name" value="PTS_EIIA_type-2_dom"/>
</dbReference>
<dbReference type="OrthoDB" id="95460at2"/>
<evidence type="ECO:0000313" key="2">
    <source>
        <dbReference type="EMBL" id="RUT30343.1"/>
    </source>
</evidence>
<dbReference type="PANTHER" id="PTHR47738:SF1">
    <property type="entry name" value="NITROGEN REGULATORY PROTEIN"/>
    <property type="match status" value="1"/>
</dbReference>
<dbReference type="SUPFAM" id="SSF55804">
    <property type="entry name" value="Phoshotransferase/anion transport protein"/>
    <property type="match status" value="1"/>
</dbReference>
<protein>
    <submittedName>
        <fullName evidence="2">Transcriptional regulator</fullName>
    </submittedName>
</protein>
<proteinExistence type="predicted"/>
<dbReference type="AlphaFoldDB" id="A0A433X8G6"/>
<feature type="domain" description="PTS EIIA type-2" evidence="1">
    <location>
        <begin position="5"/>
        <end position="148"/>
    </location>
</feature>
<dbReference type="GO" id="GO:0030295">
    <property type="term" value="F:protein kinase activator activity"/>
    <property type="evidence" value="ECO:0007669"/>
    <property type="project" value="TreeGrafter"/>
</dbReference>
<name>A0A433X8G6_9HYPH</name>
<dbReference type="PROSITE" id="PS00372">
    <property type="entry name" value="PTS_EIIA_TYPE_2_HIS"/>
    <property type="match status" value="1"/>
</dbReference>
<dbReference type="Gene3D" id="3.40.930.10">
    <property type="entry name" value="Mannitol-specific EII, Chain A"/>
    <property type="match status" value="1"/>
</dbReference>
<reference evidence="2 3" key="1">
    <citation type="journal article" date="2016" name="Int. J. Syst. Evol. Microbiol.">
        <title>Arsenicitalea aurantiaca gen. nov., sp. nov., a new member of the family Hyphomicrobiaceae, isolated from high-arsenic sediment.</title>
        <authorList>
            <person name="Mu Y."/>
            <person name="Zhou L."/>
            <person name="Zeng X.C."/>
            <person name="Liu L."/>
            <person name="Pan Y."/>
            <person name="Chen X."/>
            <person name="Wang J."/>
            <person name="Li S."/>
            <person name="Li W.J."/>
            <person name="Wang Y."/>
        </authorList>
    </citation>
    <scope>NUCLEOTIDE SEQUENCE [LARGE SCALE GENOMIC DNA]</scope>
    <source>
        <strain evidence="2 3">42-50</strain>
    </source>
</reference>
<evidence type="ECO:0000259" key="1">
    <source>
        <dbReference type="PROSITE" id="PS51094"/>
    </source>
</evidence>
<dbReference type="InterPro" id="IPR051541">
    <property type="entry name" value="PTS_SugarTrans_NitroReg"/>
</dbReference>
<accession>A0A433X8G6</accession>
<dbReference type="EMBL" id="RZNJ01000004">
    <property type="protein sequence ID" value="RUT30343.1"/>
    <property type="molecule type" value="Genomic_DNA"/>
</dbReference>
<evidence type="ECO:0000313" key="3">
    <source>
        <dbReference type="Proteomes" id="UP000281547"/>
    </source>
</evidence>
<dbReference type="Pfam" id="PF00359">
    <property type="entry name" value="PTS_EIIA_2"/>
    <property type="match status" value="1"/>
</dbReference>
<organism evidence="2 3">
    <name type="scientific">Arsenicitalea aurantiaca</name>
    <dbReference type="NCBI Taxonomy" id="1783274"/>
    <lineage>
        <taxon>Bacteria</taxon>
        <taxon>Pseudomonadati</taxon>
        <taxon>Pseudomonadota</taxon>
        <taxon>Alphaproteobacteria</taxon>
        <taxon>Hyphomicrobiales</taxon>
        <taxon>Devosiaceae</taxon>
        <taxon>Arsenicitalea</taxon>
    </lineage>
</organism>
<dbReference type="CDD" id="cd00211">
    <property type="entry name" value="PTS_IIA_fru"/>
    <property type="match status" value="1"/>
</dbReference>
<dbReference type="PANTHER" id="PTHR47738">
    <property type="entry name" value="PTS SYSTEM FRUCTOSE-LIKE EIIA COMPONENT-RELATED"/>
    <property type="match status" value="1"/>
</dbReference>
<sequence length="155" mass="16271">MELAEILPEKAVIACSGIKSKRELLEVLAARAAELTGQDGDAIFEALNQREQLGSTGLGNGIAVPHGKFAGLGDVVAVFARLDHAVDFDALDDEPVDIAVMLLAPMGAGADHLKALAKVARVLRTESLVEDLRRTSDPAELHAILSRPLASTQAA</sequence>
<dbReference type="InterPro" id="IPR016152">
    <property type="entry name" value="PTrfase/Anion_transptr"/>
</dbReference>
<keyword evidence="3" id="KW-1185">Reference proteome</keyword>
<dbReference type="PROSITE" id="PS51094">
    <property type="entry name" value="PTS_EIIA_TYPE_2"/>
    <property type="match status" value="1"/>
</dbReference>
<gene>
    <name evidence="2" type="ORF">EMQ25_13615</name>
</gene>
<dbReference type="Proteomes" id="UP000281547">
    <property type="component" value="Unassembled WGS sequence"/>
</dbReference>
<dbReference type="RefSeq" id="WP_127189124.1">
    <property type="nucleotide sequence ID" value="NZ_RZNJ01000004.1"/>
</dbReference>
<comment type="caution">
    <text evidence="2">The sequence shown here is derived from an EMBL/GenBank/DDBJ whole genome shotgun (WGS) entry which is preliminary data.</text>
</comment>